<evidence type="ECO:0000313" key="2">
    <source>
        <dbReference type="Proteomes" id="UP000001312"/>
    </source>
</evidence>
<protein>
    <submittedName>
        <fullName evidence="1">Uncharacterized protein</fullName>
    </submittedName>
</protein>
<sequence>MCSRTRFWAASFGTRKGARRLEAGMGGKGWWVELTIASRPRPPLFHFVAPVFGLRPLRGAGNDEDRSGWLVALARVALGQLHRFLGTIAFKGGDTSPGMMHRVEELPLFTENGKDSFEWNIVEGKSVQLIRGDFCARSSGRSR</sequence>
<gene>
    <name evidence="1" type="ORF">SS1G_03970</name>
</gene>
<keyword evidence="2" id="KW-1185">Reference proteome</keyword>
<reference evidence="2" key="1">
    <citation type="journal article" date="2011" name="PLoS Genet.">
        <title>Genomic analysis of the necrotrophic fungal pathogens Sclerotinia sclerotiorum and Botrytis cinerea.</title>
        <authorList>
            <person name="Amselem J."/>
            <person name="Cuomo C.A."/>
            <person name="van Kan J.A."/>
            <person name="Viaud M."/>
            <person name="Benito E.P."/>
            <person name="Couloux A."/>
            <person name="Coutinho P.M."/>
            <person name="de Vries R.P."/>
            <person name="Dyer P.S."/>
            <person name="Fillinger S."/>
            <person name="Fournier E."/>
            <person name="Gout L."/>
            <person name="Hahn M."/>
            <person name="Kohn L."/>
            <person name="Lapalu N."/>
            <person name="Plummer K.M."/>
            <person name="Pradier J.M."/>
            <person name="Quevillon E."/>
            <person name="Sharon A."/>
            <person name="Simon A."/>
            <person name="ten Have A."/>
            <person name="Tudzynski B."/>
            <person name="Tudzynski P."/>
            <person name="Wincker P."/>
            <person name="Andrew M."/>
            <person name="Anthouard V."/>
            <person name="Beever R.E."/>
            <person name="Beffa R."/>
            <person name="Benoit I."/>
            <person name="Bouzid O."/>
            <person name="Brault B."/>
            <person name="Chen Z."/>
            <person name="Choquer M."/>
            <person name="Collemare J."/>
            <person name="Cotton P."/>
            <person name="Danchin E.G."/>
            <person name="Da Silva C."/>
            <person name="Gautier A."/>
            <person name="Giraud C."/>
            <person name="Giraud T."/>
            <person name="Gonzalez C."/>
            <person name="Grossetete S."/>
            <person name="Guldener U."/>
            <person name="Henrissat B."/>
            <person name="Howlett B.J."/>
            <person name="Kodira C."/>
            <person name="Kretschmer M."/>
            <person name="Lappartient A."/>
            <person name="Leroch M."/>
            <person name="Levis C."/>
            <person name="Mauceli E."/>
            <person name="Neuveglise C."/>
            <person name="Oeser B."/>
            <person name="Pearson M."/>
            <person name="Poulain J."/>
            <person name="Poussereau N."/>
            <person name="Quesneville H."/>
            <person name="Rascle C."/>
            <person name="Schumacher J."/>
            <person name="Segurens B."/>
            <person name="Sexton A."/>
            <person name="Silva E."/>
            <person name="Sirven C."/>
            <person name="Soanes D.M."/>
            <person name="Talbot N.J."/>
            <person name="Templeton M."/>
            <person name="Yandava C."/>
            <person name="Yarden O."/>
            <person name="Zeng Q."/>
            <person name="Rollins J.A."/>
            <person name="Lebrun M.H."/>
            <person name="Dickman M."/>
        </authorList>
    </citation>
    <scope>NUCLEOTIDE SEQUENCE [LARGE SCALE GENOMIC DNA]</scope>
    <source>
        <strain evidence="2">ATCC 18683 / 1980 / Ss-1</strain>
    </source>
</reference>
<organism evidence="1 2">
    <name type="scientific">Sclerotinia sclerotiorum (strain ATCC 18683 / 1980 / Ss-1)</name>
    <name type="common">White mold</name>
    <name type="synonym">Whetzelinia sclerotiorum</name>
    <dbReference type="NCBI Taxonomy" id="665079"/>
    <lineage>
        <taxon>Eukaryota</taxon>
        <taxon>Fungi</taxon>
        <taxon>Dikarya</taxon>
        <taxon>Ascomycota</taxon>
        <taxon>Pezizomycotina</taxon>
        <taxon>Leotiomycetes</taxon>
        <taxon>Helotiales</taxon>
        <taxon>Sclerotiniaceae</taxon>
        <taxon>Sclerotinia</taxon>
    </lineage>
</organism>
<dbReference type="KEGG" id="ssl:SS1G_03970"/>
<proteinExistence type="predicted"/>
<dbReference type="RefSeq" id="XP_001595880.1">
    <property type="nucleotide sequence ID" value="XM_001595830.1"/>
</dbReference>
<dbReference type="InParanoid" id="A7EF79"/>
<accession>A7EF79</accession>
<dbReference type="Proteomes" id="UP000001312">
    <property type="component" value="Unassembled WGS sequence"/>
</dbReference>
<name>A7EF79_SCLS1</name>
<dbReference type="GeneID" id="5491216"/>
<dbReference type="EMBL" id="CH476624">
    <property type="protein sequence ID" value="EDO01495.1"/>
    <property type="molecule type" value="Genomic_DNA"/>
</dbReference>
<dbReference type="AlphaFoldDB" id="A7EF79"/>
<evidence type="ECO:0000313" key="1">
    <source>
        <dbReference type="EMBL" id="EDO01495.1"/>
    </source>
</evidence>
<dbReference type="HOGENOM" id="CLU_1807379_0_0_1"/>